<dbReference type="InterPro" id="IPR041581">
    <property type="entry name" value="Glyoxalase_6"/>
</dbReference>
<accession>A0A2A3YNU0</accession>
<dbReference type="GeneID" id="95328592"/>
<evidence type="ECO:0000259" key="1">
    <source>
        <dbReference type="Pfam" id="PF18029"/>
    </source>
</evidence>
<dbReference type="AlphaFoldDB" id="A0A2A3YNU0"/>
<dbReference type="InterPro" id="IPR029068">
    <property type="entry name" value="Glyas_Bleomycin-R_OHBP_Dase"/>
</dbReference>
<dbReference type="Proteomes" id="UP000218598">
    <property type="component" value="Unassembled WGS sequence"/>
</dbReference>
<dbReference type="SUPFAM" id="SSF54593">
    <property type="entry name" value="Glyoxalase/Bleomycin resistance protein/Dihydroxybiphenyl dioxygenase"/>
    <property type="match status" value="1"/>
</dbReference>
<dbReference type="Gene3D" id="3.10.180.10">
    <property type="entry name" value="2,3-Dihydroxybiphenyl 1,2-Dioxygenase, domain 1"/>
    <property type="match status" value="1"/>
</dbReference>
<feature type="domain" description="Glyoxalase-like" evidence="1">
    <location>
        <begin position="9"/>
        <end position="122"/>
    </location>
</feature>
<name>A0A2A3YNU0_9MICO</name>
<evidence type="ECO:0000313" key="2">
    <source>
        <dbReference type="EMBL" id="PCC40980.1"/>
    </source>
</evidence>
<gene>
    <name evidence="2" type="ORF">CIK66_00825</name>
</gene>
<reference evidence="2 3" key="1">
    <citation type="journal article" date="2017" name="Elife">
        <title>Extensive horizontal gene transfer in cheese-associated bacteria.</title>
        <authorList>
            <person name="Bonham K.S."/>
            <person name="Wolfe B.E."/>
            <person name="Dutton R.J."/>
        </authorList>
    </citation>
    <scope>NUCLEOTIDE SEQUENCE [LARGE SCALE GENOMIC DNA]</scope>
    <source>
        <strain evidence="2 3">341_9</strain>
    </source>
</reference>
<organism evidence="2 3">
    <name type="scientific">Brachybacterium alimentarium</name>
    <dbReference type="NCBI Taxonomy" id="47845"/>
    <lineage>
        <taxon>Bacteria</taxon>
        <taxon>Bacillati</taxon>
        <taxon>Actinomycetota</taxon>
        <taxon>Actinomycetes</taxon>
        <taxon>Micrococcales</taxon>
        <taxon>Dermabacteraceae</taxon>
        <taxon>Brachybacterium</taxon>
    </lineage>
</organism>
<dbReference type="PANTHER" id="PTHR35908:SF1">
    <property type="entry name" value="CONSERVED PROTEIN"/>
    <property type="match status" value="1"/>
</dbReference>
<evidence type="ECO:0000313" key="3">
    <source>
        <dbReference type="Proteomes" id="UP000218598"/>
    </source>
</evidence>
<sequence length="138" mass="15251">MASFISHTSIDCHDAFALSEWWRMTLGYETDPADPNRPGDDECPISDPDTGHTLLFLQVGDHVLPDKRIHFDLRPRERTQDAETTWLLEHGATVVADRRGIYGPGSGWTVMADPEGNQFCVVRSPDELASLRAGSGTA</sequence>
<keyword evidence="3" id="KW-1185">Reference proteome</keyword>
<dbReference type="RefSeq" id="WP_096166437.1">
    <property type="nucleotide sequence ID" value="NZ_JBQCXU010000082.1"/>
</dbReference>
<dbReference type="EMBL" id="NRGR01000003">
    <property type="protein sequence ID" value="PCC40980.1"/>
    <property type="molecule type" value="Genomic_DNA"/>
</dbReference>
<protein>
    <submittedName>
        <fullName evidence="2">Glyoxalase</fullName>
    </submittedName>
</protein>
<comment type="caution">
    <text evidence="2">The sequence shown here is derived from an EMBL/GenBank/DDBJ whole genome shotgun (WGS) entry which is preliminary data.</text>
</comment>
<dbReference type="OrthoDB" id="5524593at2"/>
<dbReference type="PANTHER" id="PTHR35908">
    <property type="entry name" value="HYPOTHETICAL FUSION PROTEIN"/>
    <property type="match status" value="1"/>
</dbReference>
<dbReference type="Pfam" id="PF18029">
    <property type="entry name" value="Glyoxalase_6"/>
    <property type="match status" value="1"/>
</dbReference>
<proteinExistence type="predicted"/>
<dbReference type="CDD" id="cd06587">
    <property type="entry name" value="VOC"/>
    <property type="match status" value="1"/>
</dbReference>